<keyword evidence="3" id="KW-1185">Reference proteome</keyword>
<feature type="compositionally biased region" description="Polar residues" evidence="1">
    <location>
        <begin position="49"/>
        <end position="60"/>
    </location>
</feature>
<feature type="compositionally biased region" description="Basic residues" evidence="1">
    <location>
        <begin position="468"/>
        <end position="481"/>
    </location>
</feature>
<feature type="compositionally biased region" description="Polar residues" evidence="1">
    <location>
        <begin position="1084"/>
        <end position="1100"/>
    </location>
</feature>
<feature type="compositionally biased region" description="Polar residues" evidence="1">
    <location>
        <begin position="868"/>
        <end position="880"/>
    </location>
</feature>
<name>A0ABR0TBH5_AURPU</name>
<feature type="region of interest" description="Disordered" evidence="1">
    <location>
        <begin position="96"/>
        <end position="553"/>
    </location>
</feature>
<feature type="compositionally biased region" description="Basic and acidic residues" evidence="1">
    <location>
        <begin position="482"/>
        <end position="502"/>
    </location>
</feature>
<feature type="compositionally biased region" description="Basic and acidic residues" evidence="1">
    <location>
        <begin position="706"/>
        <end position="728"/>
    </location>
</feature>
<feature type="compositionally biased region" description="Polar residues" evidence="1">
    <location>
        <begin position="1054"/>
        <end position="1066"/>
    </location>
</feature>
<feature type="region of interest" description="Disordered" evidence="1">
    <location>
        <begin position="20"/>
        <end position="83"/>
    </location>
</feature>
<dbReference type="EMBL" id="JASGXD010000014">
    <property type="protein sequence ID" value="KAK6001266.1"/>
    <property type="molecule type" value="Genomic_DNA"/>
</dbReference>
<feature type="compositionally biased region" description="Low complexity" evidence="1">
    <location>
        <begin position="271"/>
        <end position="287"/>
    </location>
</feature>
<feature type="compositionally biased region" description="Pro residues" evidence="1">
    <location>
        <begin position="447"/>
        <end position="456"/>
    </location>
</feature>
<feature type="region of interest" description="Disordered" evidence="1">
    <location>
        <begin position="972"/>
        <end position="1586"/>
    </location>
</feature>
<feature type="compositionally biased region" description="Acidic residues" evidence="1">
    <location>
        <begin position="664"/>
        <end position="675"/>
    </location>
</feature>
<feature type="compositionally biased region" description="Basic residues" evidence="1">
    <location>
        <begin position="504"/>
        <end position="516"/>
    </location>
</feature>
<feature type="compositionally biased region" description="Basic and acidic residues" evidence="1">
    <location>
        <begin position="1209"/>
        <end position="1221"/>
    </location>
</feature>
<feature type="compositionally biased region" description="Basic and acidic residues" evidence="1">
    <location>
        <begin position="1067"/>
        <end position="1083"/>
    </location>
</feature>
<feature type="region of interest" description="Disordered" evidence="1">
    <location>
        <begin position="1631"/>
        <end position="1779"/>
    </location>
</feature>
<evidence type="ECO:0000313" key="3">
    <source>
        <dbReference type="Proteomes" id="UP001341245"/>
    </source>
</evidence>
<evidence type="ECO:0000313" key="2">
    <source>
        <dbReference type="EMBL" id="KAK6001266.1"/>
    </source>
</evidence>
<feature type="compositionally biased region" description="Low complexity" evidence="1">
    <location>
        <begin position="191"/>
        <end position="203"/>
    </location>
</feature>
<feature type="compositionally biased region" description="Pro residues" evidence="1">
    <location>
        <begin position="531"/>
        <end position="552"/>
    </location>
</feature>
<feature type="compositionally biased region" description="Basic and acidic residues" evidence="1">
    <location>
        <begin position="1112"/>
        <end position="1132"/>
    </location>
</feature>
<feature type="compositionally biased region" description="Basic and acidic residues" evidence="1">
    <location>
        <begin position="601"/>
        <end position="614"/>
    </location>
</feature>
<feature type="compositionally biased region" description="Basic and acidic residues" evidence="1">
    <location>
        <begin position="1394"/>
        <end position="1417"/>
    </location>
</feature>
<evidence type="ECO:0000256" key="1">
    <source>
        <dbReference type="SAM" id="MobiDB-lite"/>
    </source>
</evidence>
<feature type="compositionally biased region" description="Polar residues" evidence="1">
    <location>
        <begin position="1367"/>
        <end position="1377"/>
    </location>
</feature>
<feature type="compositionally biased region" description="Low complexity" evidence="1">
    <location>
        <begin position="425"/>
        <end position="438"/>
    </location>
</feature>
<feature type="compositionally biased region" description="Low complexity" evidence="1">
    <location>
        <begin position="855"/>
        <end position="865"/>
    </location>
</feature>
<feature type="compositionally biased region" description="Acidic residues" evidence="1">
    <location>
        <begin position="1381"/>
        <end position="1392"/>
    </location>
</feature>
<organism evidence="2 3">
    <name type="scientific">Aureobasidium pullulans</name>
    <name type="common">Black yeast</name>
    <name type="synonym">Pullularia pullulans</name>
    <dbReference type="NCBI Taxonomy" id="5580"/>
    <lineage>
        <taxon>Eukaryota</taxon>
        <taxon>Fungi</taxon>
        <taxon>Dikarya</taxon>
        <taxon>Ascomycota</taxon>
        <taxon>Pezizomycotina</taxon>
        <taxon>Dothideomycetes</taxon>
        <taxon>Dothideomycetidae</taxon>
        <taxon>Dothideales</taxon>
        <taxon>Saccotheciaceae</taxon>
        <taxon>Aureobasidium</taxon>
    </lineage>
</organism>
<dbReference type="Proteomes" id="UP001341245">
    <property type="component" value="Unassembled WGS sequence"/>
</dbReference>
<feature type="compositionally biased region" description="Basic and acidic residues" evidence="1">
    <location>
        <begin position="1461"/>
        <end position="1477"/>
    </location>
</feature>
<feature type="compositionally biased region" description="Basic and acidic residues" evidence="1">
    <location>
        <begin position="352"/>
        <end position="371"/>
    </location>
</feature>
<feature type="compositionally biased region" description="Basic and acidic residues" evidence="1">
    <location>
        <begin position="1575"/>
        <end position="1586"/>
    </location>
</feature>
<feature type="compositionally biased region" description="Basic and acidic residues" evidence="1">
    <location>
        <begin position="1631"/>
        <end position="1708"/>
    </location>
</feature>
<proteinExistence type="predicted"/>
<feature type="compositionally biased region" description="Low complexity" evidence="1">
    <location>
        <begin position="1137"/>
        <end position="1154"/>
    </location>
</feature>
<feature type="compositionally biased region" description="Basic and acidic residues" evidence="1">
    <location>
        <begin position="1008"/>
        <end position="1026"/>
    </location>
</feature>
<reference evidence="2 3" key="1">
    <citation type="submission" date="2023-11" db="EMBL/GenBank/DDBJ databases">
        <title>Draft genome sequence and annotation of the polyextremotolerant black yeast-like fungus Aureobasidium pullulans NRRL 62042.</title>
        <authorList>
            <person name="Dielentheis-Frenken M.R.E."/>
            <person name="Wibberg D."/>
            <person name="Blank L.M."/>
            <person name="Tiso T."/>
        </authorList>
    </citation>
    <scope>NUCLEOTIDE SEQUENCE [LARGE SCALE GENOMIC DNA]</scope>
    <source>
        <strain evidence="2 3">NRRL 62042</strain>
    </source>
</reference>
<feature type="compositionally biased region" description="Polar residues" evidence="1">
    <location>
        <begin position="1535"/>
        <end position="1547"/>
    </location>
</feature>
<feature type="compositionally biased region" description="Low complexity" evidence="1">
    <location>
        <begin position="1565"/>
        <end position="1574"/>
    </location>
</feature>
<feature type="compositionally biased region" description="Low complexity" evidence="1">
    <location>
        <begin position="27"/>
        <end position="48"/>
    </location>
</feature>
<accession>A0ABR0TBH5</accession>
<feature type="compositionally biased region" description="Basic and acidic residues" evidence="1">
    <location>
        <begin position="1721"/>
        <end position="1768"/>
    </location>
</feature>
<feature type="compositionally biased region" description="Low complexity" evidence="1">
    <location>
        <begin position="692"/>
        <end position="704"/>
    </location>
</feature>
<comment type="caution">
    <text evidence="2">The sequence shown here is derived from an EMBL/GenBank/DDBJ whole genome shotgun (WGS) entry which is preliminary data.</text>
</comment>
<protein>
    <submittedName>
        <fullName evidence="2">Uncharacterized protein</fullName>
    </submittedName>
</protein>
<gene>
    <name evidence="2" type="ORF">QM012_002597</name>
</gene>
<feature type="compositionally biased region" description="Acidic residues" evidence="1">
    <location>
        <begin position="103"/>
        <end position="134"/>
    </location>
</feature>
<feature type="region of interest" description="Disordered" evidence="1">
    <location>
        <begin position="596"/>
        <end position="916"/>
    </location>
</feature>
<feature type="compositionally biased region" description="Basic and acidic residues" evidence="1">
    <location>
        <begin position="311"/>
        <end position="326"/>
    </location>
</feature>
<sequence length="1779" mass="189897">MANDLQSILARHNLRGINVANFSASSQRPTPQQHQPYQYPAPIPQRAQYSWSPATGQSAVPQPALRPSFAWPAPPQPQYTIDPRHYSYNIWGKAPVYSLTGDDKEDDEAEGSGDDDEAEPDADVEAAVEADEDIETKKPAEDAVTDATATDAGDKDIPPVDAVEATPAPAGEERSPEMLAAEQPSDPPQKEASPAEPAASEPPVGDEIATESTETAPQESGPEVASESIASTSPEEKAHDSELTSPETVDGMKPNHQDSVESIEVADPVVEEIAASEEPAPAESVEIVKQEDDDSHSPSKSTQEEQADVSKPPEAEMQDSEKKETTVFEVPVSSDEPQPTNPAGEDLSPEDSSSHDIAENEQHYTKEHESTPEAVQSGGPTTSAEETDEAVPDEAPAASDDIQVTVPEASGEIPEVTGANDNGSTDDTAAIIVVDVDAPNVIEDTNVPPPPPPPAPRVTIAEPDKPAKTSKKKPSSKSSRSRHVEKLKERPLEIIPLREGKGRNIAKVKNKGKKVKSKTDKGSDVESVDLTPPPPPVMVVDVPPPAPSPPPSEHVIQVVETEDVQVVDEIGEVGGGENTVTPEPDVDGGEVVAVEQPQIDHVADEKEGSDHAGHADTTAQPAAEQKTPDVVQAAETADVAVPDQQEDNDLTPAANDSSCCPDADAPEAVEAEQTPEADAVEKKDNDAPAAMSSSSDIDVKSPSVEEGDHMKAEEGSVKAEKVAPHIPEETASDEPENESSSGDPAVDAPPQGQDLETNIPGDVELNTEEATKREAENLDEFQHDTAEGTPDDAPAAEFSTSQEDKSASPPSVAGEPVPPATEEPEGSSDASDPVTENDPASNDVLDDAVNMTTQEASAESAIVEESTPEASENMLTSKASEANPGDQSGTGGDVEASPSDSPAPADVVPEEDVAEPAPTLMELAALILPSGPDPQSTEDIVVTDEVLGAETIEADANALGTVVESGVCDPVSEAVNGEEGDSKGDAAVTDQENTVTAPPDAPMPPELATHETELESDRENKADGHEAPTQTNCDAVEEVQELEVATETAGPAETVTNDQESDQTNSKADHDHAMKAEDSDENKASVQTENVTLLDDNSNTQDEEAQSVQDIDIAKTKDRVSSDDADVHKADAQDSVSPAEAATESSESTPTTSEEQADGSDGPSDDATVIEVPLAAEQDTKDSPSPVVGGSVGDEAVEAEAGDASILQDLKEAPATEEKASPDPTEDGIVEGIGESVAEPASGATESPASIHGDAMEALKSAGVPQEDGAMAKTEAEEVTGQHVIDGPETQESAVAEPAGEDTEDVAAPENIADEGIQASETVVVEAADSAPSEEQCPKKPSEPALQADSSEQVLETEVDHIPEQLIITTEDTATTRSEVELETEAQDDPEEAQVAKDPEEVKESTPEDLPEPRETTEETEPVNTAPLLEGAPEPNEEPSPGQEPIPTLEEKAVDLLQPEDAVRESEDALDQPKPEEVAASSPSKHSSKVSFDEPSVSTKDKEPVSPSRERRKSSKSSSSNRHSSSRHKVKDVSRSPSDQKSSSAPISSRRHGSTITAPQPSLFRRISTTNSRSSRAEAAEQAEIRRRAAELAAREQEVHRQLERARKRAALEEQERLLREKEEELARIRAAEKEKKRARREEQKRREQEAREQERLARERAEEEARAKELERAERRKRRRESERSHHRDDRPRTQKHSSNREAEVRDVSPTAKPRVRRHKTEDIDSDRIRSRSEYDTREAPSSSRRPEEGRHHRSSHRDPEKTEKPKKSVWKSLLSKI</sequence>
<feature type="compositionally biased region" description="Basic and acidic residues" evidence="1">
    <location>
        <begin position="769"/>
        <end position="786"/>
    </location>
</feature>